<reference evidence="5" key="1">
    <citation type="submission" date="2022-12" db="EMBL/GenBank/DDBJ databases">
        <title>Draft genome assemblies for two species of Escallonia (Escalloniales).</title>
        <authorList>
            <person name="Chanderbali A."/>
            <person name="Dervinis C."/>
            <person name="Anghel I."/>
            <person name="Soltis D."/>
            <person name="Soltis P."/>
            <person name="Zapata F."/>
        </authorList>
    </citation>
    <scope>NUCLEOTIDE SEQUENCE</scope>
    <source>
        <strain evidence="5">UCBG64.0493</strain>
        <tissue evidence="5">Leaf</tissue>
    </source>
</reference>
<organism evidence="5 6">
    <name type="scientific">Escallonia herrerae</name>
    <dbReference type="NCBI Taxonomy" id="1293975"/>
    <lineage>
        <taxon>Eukaryota</taxon>
        <taxon>Viridiplantae</taxon>
        <taxon>Streptophyta</taxon>
        <taxon>Embryophyta</taxon>
        <taxon>Tracheophyta</taxon>
        <taxon>Spermatophyta</taxon>
        <taxon>Magnoliopsida</taxon>
        <taxon>eudicotyledons</taxon>
        <taxon>Gunneridae</taxon>
        <taxon>Pentapetalae</taxon>
        <taxon>asterids</taxon>
        <taxon>campanulids</taxon>
        <taxon>Escalloniales</taxon>
        <taxon>Escalloniaceae</taxon>
        <taxon>Escallonia</taxon>
    </lineage>
</organism>
<accession>A0AA88WR58</accession>
<feature type="binding site" evidence="3">
    <location>
        <position position="82"/>
    </location>
    <ligand>
        <name>ATP</name>
        <dbReference type="ChEBI" id="CHEBI:30616"/>
    </ligand>
</feature>
<dbReference type="InterPro" id="IPR050823">
    <property type="entry name" value="Plant_Ser_Thr_Prot_Kinase"/>
</dbReference>
<dbReference type="Gene3D" id="1.10.510.10">
    <property type="entry name" value="Transferase(Phosphotransferase) domain 1"/>
    <property type="match status" value="1"/>
</dbReference>
<dbReference type="EMBL" id="JAVXUP010000315">
    <property type="protein sequence ID" value="KAK3031204.1"/>
    <property type="molecule type" value="Genomic_DNA"/>
</dbReference>
<dbReference type="InterPro" id="IPR001245">
    <property type="entry name" value="Ser-Thr/Tyr_kinase_cat_dom"/>
</dbReference>
<name>A0AA88WR58_9ASTE</name>
<dbReference type="PANTHER" id="PTHR45621">
    <property type="entry name" value="OS01G0588500 PROTEIN-RELATED"/>
    <property type="match status" value="1"/>
</dbReference>
<dbReference type="PROSITE" id="PS00107">
    <property type="entry name" value="PROTEIN_KINASE_ATP"/>
    <property type="match status" value="1"/>
</dbReference>
<dbReference type="SUPFAM" id="SSF56112">
    <property type="entry name" value="Protein kinase-like (PK-like)"/>
    <property type="match status" value="1"/>
</dbReference>
<dbReference type="Pfam" id="PF07714">
    <property type="entry name" value="PK_Tyr_Ser-Thr"/>
    <property type="match status" value="1"/>
</dbReference>
<dbReference type="GO" id="GO:0005886">
    <property type="term" value="C:plasma membrane"/>
    <property type="evidence" value="ECO:0007669"/>
    <property type="project" value="UniProtKB-SubCell"/>
</dbReference>
<evidence type="ECO:0000313" key="5">
    <source>
        <dbReference type="EMBL" id="KAK3031204.1"/>
    </source>
</evidence>
<keyword evidence="2" id="KW-0472">Membrane</keyword>
<dbReference type="GO" id="GO:0004672">
    <property type="term" value="F:protein kinase activity"/>
    <property type="evidence" value="ECO:0007669"/>
    <property type="project" value="InterPro"/>
</dbReference>
<dbReference type="InterPro" id="IPR000719">
    <property type="entry name" value="Prot_kinase_dom"/>
</dbReference>
<keyword evidence="3" id="KW-0547">Nucleotide-binding</keyword>
<keyword evidence="6" id="KW-1185">Reference proteome</keyword>
<dbReference type="GO" id="GO:0005524">
    <property type="term" value="F:ATP binding"/>
    <property type="evidence" value="ECO:0007669"/>
    <property type="project" value="UniProtKB-UniRule"/>
</dbReference>
<sequence length="408" mass="45425">YIYASGNGARNGTSNSRMSSGQVVAQNFRVFSFTELRRATGNFGSNLVLGEGGSGTVFKGWVHEKTYAPSQVGVGMAVTVKKLNLNGHVGPKEAKVKFMGKLRHPNLVKLLGYCLEDKIFLLVSEYVQKGSLEHHLFNHNADLLPWITRLNIVRGAVRGLSFLHRTKEQAMYRSFKASDILLDMDFNAKLSDFGFANSSPTSGPSIFSTLTEGDKGYINFPRKDVGYVDPEYMATVPKLEPLLNKCQKIMVYDGVPLDFDRFGPTMHHDDDIGKSGKLTTLNLAGHLTMKSDIYGFGATLLEILTGLRVLDMDRPNGELDLVKYVRSFLTGKRNLRSILDQRLEHDCPLEDEVLSAVAALALKCLEDYPRNRPRVEEVLETLEQIYAIQTKSMKSTTIAQHPTLQSQA</sequence>
<proteinExistence type="predicted"/>
<dbReference type="Gene3D" id="3.30.200.20">
    <property type="entry name" value="Phosphorylase Kinase, domain 1"/>
    <property type="match status" value="1"/>
</dbReference>
<evidence type="ECO:0000259" key="4">
    <source>
        <dbReference type="PROSITE" id="PS50011"/>
    </source>
</evidence>
<evidence type="ECO:0000256" key="3">
    <source>
        <dbReference type="PROSITE-ProRule" id="PRU10141"/>
    </source>
</evidence>
<protein>
    <recommendedName>
        <fullName evidence="4">Protein kinase domain-containing protein</fullName>
    </recommendedName>
</protein>
<comment type="caution">
    <text evidence="5">The sequence shown here is derived from an EMBL/GenBank/DDBJ whole genome shotgun (WGS) entry which is preliminary data.</text>
</comment>
<dbReference type="PROSITE" id="PS50011">
    <property type="entry name" value="PROTEIN_KINASE_DOM"/>
    <property type="match status" value="1"/>
</dbReference>
<comment type="subcellular location">
    <subcellularLocation>
        <location evidence="1">Cell membrane</location>
    </subcellularLocation>
</comment>
<dbReference type="InterPro" id="IPR011009">
    <property type="entry name" value="Kinase-like_dom_sf"/>
</dbReference>
<dbReference type="InterPro" id="IPR017441">
    <property type="entry name" value="Protein_kinase_ATP_BS"/>
</dbReference>
<feature type="non-terminal residue" evidence="5">
    <location>
        <position position="1"/>
    </location>
</feature>
<dbReference type="AlphaFoldDB" id="A0AA88WR58"/>
<evidence type="ECO:0000256" key="2">
    <source>
        <dbReference type="ARBA" id="ARBA00022475"/>
    </source>
</evidence>
<dbReference type="Proteomes" id="UP001188597">
    <property type="component" value="Unassembled WGS sequence"/>
</dbReference>
<feature type="domain" description="Protein kinase" evidence="4">
    <location>
        <begin position="43"/>
        <end position="404"/>
    </location>
</feature>
<keyword evidence="3" id="KW-0067">ATP-binding</keyword>
<evidence type="ECO:0000256" key="1">
    <source>
        <dbReference type="ARBA" id="ARBA00004236"/>
    </source>
</evidence>
<gene>
    <name evidence="5" type="ORF">RJ639_035361</name>
</gene>
<evidence type="ECO:0000313" key="6">
    <source>
        <dbReference type="Proteomes" id="UP001188597"/>
    </source>
</evidence>
<keyword evidence="2" id="KW-1003">Cell membrane</keyword>